<protein>
    <submittedName>
        <fullName evidence="1">Uncharacterized protein</fullName>
    </submittedName>
</protein>
<dbReference type="Proteomes" id="UP000004088">
    <property type="component" value="Unassembled WGS sequence"/>
</dbReference>
<proteinExistence type="predicted"/>
<reference evidence="1 2" key="1">
    <citation type="submission" date="2011-01" db="EMBL/GenBank/DDBJ databases">
        <authorList>
            <person name="Muzny D."/>
            <person name="Qin X."/>
            <person name="Deng J."/>
            <person name="Jiang H."/>
            <person name="Liu Y."/>
            <person name="Qu J."/>
            <person name="Song X.-Z."/>
            <person name="Zhang L."/>
            <person name="Thornton R."/>
            <person name="Coyle M."/>
            <person name="Francisco L."/>
            <person name="Jackson L."/>
            <person name="Javaid M."/>
            <person name="Korchina V."/>
            <person name="Kovar C."/>
            <person name="Mata R."/>
            <person name="Mathew T."/>
            <person name="Ngo R."/>
            <person name="Nguyen L."/>
            <person name="Nguyen N."/>
            <person name="Okwuonu G."/>
            <person name="Ongeri F."/>
            <person name="Pham C."/>
            <person name="Simmons D."/>
            <person name="Wilczek-Boney K."/>
            <person name="Hale W."/>
            <person name="Jakkamsetti A."/>
            <person name="Pham P."/>
            <person name="Ruth R."/>
            <person name="San Lucas F."/>
            <person name="Warren J."/>
            <person name="Zhang J."/>
            <person name="Zhao Z."/>
            <person name="Zhou C."/>
            <person name="Zhu D."/>
            <person name="Lee S."/>
            <person name="Bess C."/>
            <person name="Blankenburg K."/>
            <person name="Forbes L."/>
            <person name="Fu Q."/>
            <person name="Gubbala S."/>
            <person name="Hirani K."/>
            <person name="Jayaseelan J.C."/>
            <person name="Lara F."/>
            <person name="Munidasa M."/>
            <person name="Palculict T."/>
            <person name="Patil S."/>
            <person name="Pu L.-L."/>
            <person name="Saada N."/>
            <person name="Tang L."/>
            <person name="Weissenberger G."/>
            <person name="Zhu Y."/>
            <person name="Hemphill L."/>
            <person name="Shang Y."/>
            <person name="Youmans B."/>
            <person name="Ayvaz T."/>
            <person name="Ross M."/>
            <person name="Santibanez J."/>
            <person name="Aqrawi P."/>
            <person name="Gross S."/>
            <person name="Joshi V."/>
            <person name="Fowler G."/>
            <person name="Nazareth L."/>
            <person name="Reid J."/>
            <person name="Worley K."/>
            <person name="Petrosino J."/>
            <person name="Highlander S."/>
            <person name="Gibbs R."/>
        </authorList>
    </citation>
    <scope>NUCLEOTIDE SEQUENCE [LARGE SCALE GENOMIC DNA]</scope>
    <source>
        <strain evidence="1 2">ATCC 33394</strain>
    </source>
</reference>
<dbReference type="AlphaFoldDB" id="F0F179"/>
<evidence type="ECO:0000313" key="1">
    <source>
        <dbReference type="EMBL" id="EGC16667.1"/>
    </source>
</evidence>
<name>F0F179_9NEIS</name>
<dbReference type="STRING" id="888741.HMPREF9098_1864"/>
<gene>
    <name evidence="1" type="ORF">HMPREF9098_1864</name>
</gene>
<accession>F0F179</accession>
<keyword evidence="2" id="KW-1185">Reference proteome</keyword>
<evidence type="ECO:0000313" key="2">
    <source>
        <dbReference type="Proteomes" id="UP000004088"/>
    </source>
</evidence>
<comment type="caution">
    <text evidence="1">The sequence shown here is derived from an EMBL/GenBank/DDBJ whole genome shotgun (WGS) entry which is preliminary data.</text>
</comment>
<sequence length="42" mass="4787">MIFIGFPSVCRVQAAFVRRGKVFRRPALWSAGLQAAFSFQLR</sequence>
<dbReference type="HOGENOM" id="CLU_3252772_0_0_4"/>
<dbReference type="EMBL" id="AEWV01000039">
    <property type="protein sequence ID" value="EGC16667.1"/>
    <property type="molecule type" value="Genomic_DNA"/>
</dbReference>
<organism evidence="1 2">
    <name type="scientific">Kingella denitrificans ATCC 33394</name>
    <dbReference type="NCBI Taxonomy" id="888741"/>
    <lineage>
        <taxon>Bacteria</taxon>
        <taxon>Pseudomonadati</taxon>
        <taxon>Pseudomonadota</taxon>
        <taxon>Betaproteobacteria</taxon>
        <taxon>Neisseriales</taxon>
        <taxon>Neisseriaceae</taxon>
        <taxon>Kingella</taxon>
    </lineage>
</organism>